<gene>
    <name evidence="1" type="ORF">EZS28_028671</name>
</gene>
<evidence type="ECO:0008006" key="3">
    <source>
        <dbReference type="Google" id="ProtNLM"/>
    </source>
</evidence>
<dbReference type="AlphaFoldDB" id="A0A5J4V0C9"/>
<accession>A0A5J4V0C9</accession>
<dbReference type="EMBL" id="SNRW01010977">
    <property type="protein sequence ID" value="KAA6375800.1"/>
    <property type="molecule type" value="Genomic_DNA"/>
</dbReference>
<name>A0A5J4V0C9_9EUKA</name>
<evidence type="ECO:0000313" key="1">
    <source>
        <dbReference type="EMBL" id="KAA6375800.1"/>
    </source>
</evidence>
<sequence length="101" mass="11795">MKVSLTLIMVYTVLRMTEVQRTELRIENANQGEIVIATMTMRKPREPVGKTLEATCDRTVCPIRWIQSWLNKKDVKGELKNEQVGRNRRKEKVWSADKCSM</sequence>
<evidence type="ECO:0000313" key="2">
    <source>
        <dbReference type="Proteomes" id="UP000324800"/>
    </source>
</evidence>
<protein>
    <recommendedName>
        <fullName evidence="3">Tyr recombinase domain-containing protein</fullName>
    </recommendedName>
</protein>
<reference evidence="1 2" key="1">
    <citation type="submission" date="2019-03" db="EMBL/GenBank/DDBJ databases">
        <title>Single cell metagenomics reveals metabolic interactions within the superorganism composed of flagellate Streblomastix strix and complex community of Bacteroidetes bacteria on its surface.</title>
        <authorList>
            <person name="Treitli S.C."/>
            <person name="Kolisko M."/>
            <person name="Husnik F."/>
            <person name="Keeling P."/>
            <person name="Hampl V."/>
        </authorList>
    </citation>
    <scope>NUCLEOTIDE SEQUENCE [LARGE SCALE GENOMIC DNA]</scope>
    <source>
        <strain evidence="1">ST1C</strain>
    </source>
</reference>
<proteinExistence type="predicted"/>
<dbReference type="Proteomes" id="UP000324800">
    <property type="component" value="Unassembled WGS sequence"/>
</dbReference>
<organism evidence="1 2">
    <name type="scientific">Streblomastix strix</name>
    <dbReference type="NCBI Taxonomy" id="222440"/>
    <lineage>
        <taxon>Eukaryota</taxon>
        <taxon>Metamonada</taxon>
        <taxon>Preaxostyla</taxon>
        <taxon>Oxymonadida</taxon>
        <taxon>Streblomastigidae</taxon>
        <taxon>Streblomastix</taxon>
    </lineage>
</organism>
<comment type="caution">
    <text evidence="1">The sequence shown here is derived from an EMBL/GenBank/DDBJ whole genome shotgun (WGS) entry which is preliminary data.</text>
</comment>